<dbReference type="Proteomes" id="UP000801492">
    <property type="component" value="Unassembled WGS sequence"/>
</dbReference>
<dbReference type="PROSITE" id="PS50994">
    <property type="entry name" value="INTEGRASE"/>
    <property type="match status" value="1"/>
</dbReference>
<evidence type="ECO:0000259" key="2">
    <source>
        <dbReference type="PROSITE" id="PS50994"/>
    </source>
</evidence>
<dbReference type="OrthoDB" id="420169at2759"/>
<dbReference type="InterPro" id="IPR001584">
    <property type="entry name" value="Integrase_cat-core"/>
</dbReference>
<evidence type="ECO:0000256" key="1">
    <source>
        <dbReference type="SAM" id="MobiDB-lite"/>
    </source>
</evidence>
<comment type="caution">
    <text evidence="3">The sequence shown here is derived from an EMBL/GenBank/DDBJ whole genome shotgun (WGS) entry which is preliminary data.</text>
</comment>
<feature type="compositionally biased region" description="Polar residues" evidence="1">
    <location>
        <begin position="210"/>
        <end position="229"/>
    </location>
</feature>
<feature type="region of interest" description="Disordered" evidence="1">
    <location>
        <begin position="210"/>
        <end position="232"/>
    </location>
</feature>
<evidence type="ECO:0000313" key="3">
    <source>
        <dbReference type="EMBL" id="KAF2897256.1"/>
    </source>
</evidence>
<keyword evidence="4" id="KW-1185">Reference proteome</keyword>
<feature type="domain" description="Integrase catalytic" evidence="2">
    <location>
        <begin position="1"/>
        <end position="120"/>
    </location>
</feature>
<name>A0A8K0GFJ5_IGNLU</name>
<dbReference type="SUPFAM" id="SSF53098">
    <property type="entry name" value="Ribonuclease H-like"/>
    <property type="match status" value="1"/>
</dbReference>
<evidence type="ECO:0000313" key="4">
    <source>
        <dbReference type="Proteomes" id="UP000801492"/>
    </source>
</evidence>
<dbReference type="InterPro" id="IPR012337">
    <property type="entry name" value="RNaseH-like_sf"/>
</dbReference>
<dbReference type="Gene3D" id="3.30.420.10">
    <property type="entry name" value="Ribonuclease H-like superfamily/Ribonuclease H"/>
    <property type="match status" value="1"/>
</dbReference>
<reference evidence="3" key="1">
    <citation type="submission" date="2019-08" db="EMBL/GenBank/DDBJ databases">
        <title>The genome of the North American firefly Photinus pyralis.</title>
        <authorList>
            <consortium name="Photinus pyralis genome working group"/>
            <person name="Fallon T.R."/>
            <person name="Sander Lower S.E."/>
            <person name="Weng J.-K."/>
        </authorList>
    </citation>
    <scope>NUCLEOTIDE SEQUENCE</scope>
    <source>
        <strain evidence="3">TRF0915ILg1</strain>
        <tissue evidence="3">Whole body</tissue>
    </source>
</reference>
<proteinExistence type="predicted"/>
<organism evidence="3 4">
    <name type="scientific">Ignelater luminosus</name>
    <name type="common">Cucubano</name>
    <name type="synonym">Pyrophorus luminosus</name>
    <dbReference type="NCBI Taxonomy" id="2038154"/>
    <lineage>
        <taxon>Eukaryota</taxon>
        <taxon>Metazoa</taxon>
        <taxon>Ecdysozoa</taxon>
        <taxon>Arthropoda</taxon>
        <taxon>Hexapoda</taxon>
        <taxon>Insecta</taxon>
        <taxon>Pterygota</taxon>
        <taxon>Neoptera</taxon>
        <taxon>Endopterygota</taxon>
        <taxon>Coleoptera</taxon>
        <taxon>Polyphaga</taxon>
        <taxon>Elateriformia</taxon>
        <taxon>Elateroidea</taxon>
        <taxon>Elateridae</taxon>
        <taxon>Agrypninae</taxon>
        <taxon>Pyrophorini</taxon>
        <taxon>Ignelater</taxon>
    </lineage>
</organism>
<sequence>MFGTPACIYSDRGTSFMSQEIKNFLSTNGITSSRTTPYNPYEKRQAKRYNGIIWKTIQLALKNKNLSIGHWEAVLNESLLCTATNETPHERMFKFVRRTGNESATSSWLTIPGPILFTKKHVRHSKFDSLVQEVSLIEGNNEYAHIRFPDGRKSTVYGDLAPLPSTIEIPPPSHEHIYAQVFSSSNPTPLQHSPAPTIAASLPQNLTTPLSATTSQSVTAPPSQNVTSRHSSRIRRLPAYFQRCHLGE</sequence>
<dbReference type="InterPro" id="IPR036397">
    <property type="entry name" value="RNaseH_sf"/>
</dbReference>
<gene>
    <name evidence="3" type="ORF">ILUMI_08919</name>
</gene>
<dbReference type="GO" id="GO:0015074">
    <property type="term" value="P:DNA integration"/>
    <property type="evidence" value="ECO:0007669"/>
    <property type="project" value="InterPro"/>
</dbReference>
<accession>A0A8K0GFJ5</accession>
<dbReference type="EMBL" id="VTPC01004366">
    <property type="protein sequence ID" value="KAF2897256.1"/>
    <property type="molecule type" value="Genomic_DNA"/>
</dbReference>
<protein>
    <recommendedName>
        <fullName evidence="2">Integrase catalytic domain-containing protein</fullName>
    </recommendedName>
</protein>
<dbReference type="GO" id="GO:0003676">
    <property type="term" value="F:nucleic acid binding"/>
    <property type="evidence" value="ECO:0007669"/>
    <property type="project" value="InterPro"/>
</dbReference>
<dbReference type="AlphaFoldDB" id="A0A8K0GFJ5"/>